<proteinExistence type="predicted"/>
<evidence type="ECO:0008006" key="5">
    <source>
        <dbReference type="Google" id="ProtNLM"/>
    </source>
</evidence>
<dbReference type="PROSITE" id="PS00018">
    <property type="entry name" value="EF_HAND_1"/>
    <property type="match status" value="1"/>
</dbReference>
<feature type="signal peptide" evidence="2">
    <location>
        <begin position="1"/>
        <end position="22"/>
    </location>
</feature>
<organism evidence="3 4">
    <name type="scientific">Flavobacterium branchiarum</name>
    <dbReference type="NCBI Taxonomy" id="1114870"/>
    <lineage>
        <taxon>Bacteria</taxon>
        <taxon>Pseudomonadati</taxon>
        <taxon>Bacteroidota</taxon>
        <taxon>Flavobacteriia</taxon>
        <taxon>Flavobacteriales</taxon>
        <taxon>Flavobacteriaceae</taxon>
        <taxon>Flavobacterium</taxon>
    </lineage>
</organism>
<feature type="region of interest" description="Disordered" evidence="1">
    <location>
        <begin position="258"/>
        <end position="426"/>
    </location>
</feature>
<comment type="caution">
    <text evidence="3">The sequence shown here is derived from an EMBL/GenBank/DDBJ whole genome shotgun (WGS) entry which is preliminary data.</text>
</comment>
<gene>
    <name evidence="3" type="ORF">ACFFUQ_12985</name>
</gene>
<dbReference type="EMBL" id="JBHMEX010000043">
    <property type="protein sequence ID" value="MFB9064935.1"/>
    <property type="molecule type" value="Genomic_DNA"/>
</dbReference>
<evidence type="ECO:0000256" key="1">
    <source>
        <dbReference type="SAM" id="MobiDB-lite"/>
    </source>
</evidence>
<feature type="compositionally biased region" description="Low complexity" evidence="1">
    <location>
        <begin position="317"/>
        <end position="400"/>
    </location>
</feature>
<evidence type="ECO:0000313" key="3">
    <source>
        <dbReference type="EMBL" id="MFB9064935.1"/>
    </source>
</evidence>
<dbReference type="RefSeq" id="WP_290261545.1">
    <property type="nucleotide sequence ID" value="NZ_JAUFQQ010000003.1"/>
</dbReference>
<keyword evidence="4" id="KW-1185">Reference proteome</keyword>
<feature type="chain" id="PRO_5045925875" description="EF-hand domain-containing protein" evidence="2">
    <location>
        <begin position="23"/>
        <end position="426"/>
    </location>
</feature>
<keyword evidence="2" id="KW-0732">Signal</keyword>
<evidence type="ECO:0000313" key="4">
    <source>
        <dbReference type="Proteomes" id="UP001589589"/>
    </source>
</evidence>
<dbReference type="Proteomes" id="UP001589589">
    <property type="component" value="Unassembled WGS sequence"/>
</dbReference>
<sequence>MKRDLLFLAIVLTSLFSLPVFSQSNDEPVALGLPGDNLSLFAVLDVFQKSKTLEDFERALNDPDSKVNNLDLNNDGQIDYIEVEGHKEGNTHVIVLQVAVNSKETQDVAVIEVVKDKNNKIHVQAIGDKDLYGKNYIVEPADTTSVTPNPGYKGDAPVIINNNTVNNYNTTTNPSYVSTSVSAWPVVLFLFSPVYVVYRSPWHWGYYPPYWHPWHPVYYHDYWGYHGHYYRSPYYRRTTVIRHPRYYNNYATRRNSSVVVRDNRANGRYNSTYNGRDYKRPAPVTTTRPSRPGNTTRPVTRPTNPSTRPGSTTRPVTRPTNPSTRPGTGTTRPTTRPVTPVNPSTRPGTTRPTTRPVTPVYPSAGPGTRPTTPATRPGTGTTRPVTRPVTPVAPITRPAVRPAQPMARPATRPAGTRPANAGSDRR</sequence>
<dbReference type="InterPro" id="IPR018247">
    <property type="entry name" value="EF_Hand_1_Ca_BS"/>
</dbReference>
<feature type="compositionally biased region" description="Low complexity" evidence="1">
    <location>
        <begin position="291"/>
        <end position="309"/>
    </location>
</feature>
<protein>
    <recommendedName>
        <fullName evidence="5">EF-hand domain-containing protein</fullName>
    </recommendedName>
</protein>
<reference evidence="3 4" key="1">
    <citation type="submission" date="2024-09" db="EMBL/GenBank/DDBJ databases">
        <authorList>
            <person name="Sun Q."/>
            <person name="Mori K."/>
        </authorList>
    </citation>
    <scope>NUCLEOTIDE SEQUENCE [LARGE SCALE GENOMIC DNA]</scope>
    <source>
        <strain evidence="3 4">CECT 7908</strain>
    </source>
</reference>
<name>A0ABV5FN20_9FLAO</name>
<evidence type="ECO:0000256" key="2">
    <source>
        <dbReference type="SAM" id="SignalP"/>
    </source>
</evidence>
<accession>A0ABV5FN20</accession>